<accession>A0AAW1XPU9</accession>
<reference evidence="2 3" key="1">
    <citation type="journal article" date="2023" name="G3 (Bethesda)">
        <title>A chromosome-length genome assembly and annotation of blackberry (Rubus argutus, cv. 'Hillquist').</title>
        <authorList>
            <person name="Bruna T."/>
            <person name="Aryal R."/>
            <person name="Dudchenko O."/>
            <person name="Sargent D.J."/>
            <person name="Mead D."/>
            <person name="Buti M."/>
            <person name="Cavallini A."/>
            <person name="Hytonen T."/>
            <person name="Andres J."/>
            <person name="Pham M."/>
            <person name="Weisz D."/>
            <person name="Mascagni F."/>
            <person name="Usai G."/>
            <person name="Natali L."/>
            <person name="Bassil N."/>
            <person name="Fernandez G.E."/>
            <person name="Lomsadze A."/>
            <person name="Armour M."/>
            <person name="Olukolu B."/>
            <person name="Poorten T."/>
            <person name="Britton C."/>
            <person name="Davik J."/>
            <person name="Ashrafi H."/>
            <person name="Aiden E.L."/>
            <person name="Borodovsky M."/>
            <person name="Worthington M."/>
        </authorList>
    </citation>
    <scope>NUCLEOTIDE SEQUENCE [LARGE SCALE GENOMIC DNA]</scope>
    <source>
        <strain evidence="2">PI 553951</strain>
    </source>
</reference>
<name>A0AAW1XPU9_RUBAR</name>
<keyword evidence="3" id="KW-1185">Reference proteome</keyword>
<feature type="region of interest" description="Disordered" evidence="1">
    <location>
        <begin position="44"/>
        <end position="68"/>
    </location>
</feature>
<comment type="caution">
    <text evidence="2">The sequence shown here is derived from an EMBL/GenBank/DDBJ whole genome shotgun (WGS) entry which is preliminary data.</text>
</comment>
<evidence type="ECO:0000313" key="3">
    <source>
        <dbReference type="Proteomes" id="UP001457282"/>
    </source>
</evidence>
<evidence type="ECO:0000313" key="2">
    <source>
        <dbReference type="EMBL" id="KAK9938780.1"/>
    </source>
</evidence>
<gene>
    <name evidence="2" type="ORF">M0R45_015501</name>
</gene>
<organism evidence="2 3">
    <name type="scientific">Rubus argutus</name>
    <name type="common">Southern blackberry</name>
    <dbReference type="NCBI Taxonomy" id="59490"/>
    <lineage>
        <taxon>Eukaryota</taxon>
        <taxon>Viridiplantae</taxon>
        <taxon>Streptophyta</taxon>
        <taxon>Embryophyta</taxon>
        <taxon>Tracheophyta</taxon>
        <taxon>Spermatophyta</taxon>
        <taxon>Magnoliopsida</taxon>
        <taxon>eudicotyledons</taxon>
        <taxon>Gunneridae</taxon>
        <taxon>Pentapetalae</taxon>
        <taxon>rosids</taxon>
        <taxon>fabids</taxon>
        <taxon>Rosales</taxon>
        <taxon>Rosaceae</taxon>
        <taxon>Rosoideae</taxon>
        <taxon>Rosoideae incertae sedis</taxon>
        <taxon>Rubus</taxon>
    </lineage>
</organism>
<dbReference type="AlphaFoldDB" id="A0AAW1XPU9"/>
<dbReference type="EMBL" id="JBEDUW010000003">
    <property type="protein sequence ID" value="KAK9938780.1"/>
    <property type="molecule type" value="Genomic_DNA"/>
</dbReference>
<evidence type="ECO:0000256" key="1">
    <source>
        <dbReference type="SAM" id="MobiDB-lite"/>
    </source>
</evidence>
<feature type="compositionally biased region" description="Low complexity" evidence="1">
    <location>
        <begin position="44"/>
        <end position="58"/>
    </location>
</feature>
<dbReference type="Proteomes" id="UP001457282">
    <property type="component" value="Unassembled WGS sequence"/>
</dbReference>
<proteinExistence type="predicted"/>
<protein>
    <submittedName>
        <fullName evidence="2">Uncharacterized protein</fullName>
    </submittedName>
</protein>
<sequence length="68" mass="6823">MPNASSSPMTRDPKSLPSPLQLISIKDVTIGVDLGLCHHSVVPGSAASQAAPSPCPSSITAGPCSLIQ</sequence>